<reference evidence="2 3" key="1">
    <citation type="submission" date="2016-10" db="EMBL/GenBank/DDBJ databases">
        <authorList>
            <person name="de Groot N.N."/>
        </authorList>
    </citation>
    <scope>NUCLEOTIDE SEQUENCE [LARGE SCALE GENOMIC DNA]</scope>
    <source>
        <strain evidence="2 3">CGMCC 1.8894</strain>
    </source>
</reference>
<gene>
    <name evidence="2" type="ORF">SAMN04488238_10669</name>
</gene>
<keyword evidence="1" id="KW-0472">Membrane</keyword>
<organism evidence="2 3">
    <name type="scientific">Roseicitreum antarcticum</name>
    <dbReference type="NCBI Taxonomy" id="564137"/>
    <lineage>
        <taxon>Bacteria</taxon>
        <taxon>Pseudomonadati</taxon>
        <taxon>Pseudomonadota</taxon>
        <taxon>Alphaproteobacteria</taxon>
        <taxon>Rhodobacterales</taxon>
        <taxon>Paracoccaceae</taxon>
        <taxon>Roseicitreum</taxon>
    </lineage>
</organism>
<dbReference type="EMBL" id="FNOM01000006">
    <property type="protein sequence ID" value="SDX20865.1"/>
    <property type="molecule type" value="Genomic_DNA"/>
</dbReference>
<evidence type="ECO:0000313" key="3">
    <source>
        <dbReference type="Proteomes" id="UP000198539"/>
    </source>
</evidence>
<sequence>MPKLVKLYIQQVAIGFALAVVFVGMLLWANVANLAHLVFNTSGGYLALFLLIFFNGIVFGGVQFAIAIMRMAGRDDDTSGGKPLRDLTRYATNPQPIAIPVHRDDRRG</sequence>
<evidence type="ECO:0000256" key="1">
    <source>
        <dbReference type="SAM" id="Phobius"/>
    </source>
</evidence>
<keyword evidence="1" id="KW-0812">Transmembrane</keyword>
<accession>A0A1H2ZU28</accession>
<feature type="transmembrane region" description="Helical" evidence="1">
    <location>
        <begin position="43"/>
        <end position="66"/>
    </location>
</feature>
<name>A0A1H2ZU28_9RHOB</name>
<keyword evidence="1" id="KW-1133">Transmembrane helix</keyword>
<feature type="transmembrane region" description="Helical" evidence="1">
    <location>
        <begin position="12"/>
        <end position="31"/>
    </location>
</feature>
<protein>
    <submittedName>
        <fullName evidence="2">Uncharacterized protein</fullName>
    </submittedName>
</protein>
<dbReference type="STRING" id="564137.SAMN04488238_10669"/>
<dbReference type="OrthoDB" id="8115457at2"/>
<keyword evidence="3" id="KW-1185">Reference proteome</keyword>
<dbReference type="Proteomes" id="UP000198539">
    <property type="component" value="Unassembled WGS sequence"/>
</dbReference>
<evidence type="ECO:0000313" key="2">
    <source>
        <dbReference type="EMBL" id="SDX20865.1"/>
    </source>
</evidence>
<proteinExistence type="predicted"/>
<dbReference type="AlphaFoldDB" id="A0A1H2ZU28"/>
<dbReference type="RefSeq" id="WP_092889446.1">
    <property type="nucleotide sequence ID" value="NZ_CP061498.1"/>
</dbReference>